<name>A0ABU6Q6F4_9FABA</name>
<proteinExistence type="predicted"/>
<dbReference type="Proteomes" id="UP001341840">
    <property type="component" value="Unassembled WGS sequence"/>
</dbReference>
<sequence length="195" mass="21401">MDLGAGEQSEGRGRGRSRSRGRGRGMANPVAVGARQPTMRSGDINRLNKTTHLYGAVDFQMYACWDYSGTADARAPTRQCCCTTSTFDYAIRTRCRFWGLLSVRNFDINSGLLCLRREMEAGITHVPSAIRRGNYHTIGCRIPLGVTDGRQACWRLREGLPVVVWEIDMADGSEHLAGEARAQRGGGSLLNATSC</sequence>
<feature type="compositionally biased region" description="Basic residues" evidence="1">
    <location>
        <begin position="14"/>
        <end position="23"/>
    </location>
</feature>
<dbReference type="EMBL" id="JASCZI010000027">
    <property type="protein sequence ID" value="MED6107112.1"/>
    <property type="molecule type" value="Genomic_DNA"/>
</dbReference>
<organism evidence="2 3">
    <name type="scientific">Stylosanthes scabra</name>
    <dbReference type="NCBI Taxonomy" id="79078"/>
    <lineage>
        <taxon>Eukaryota</taxon>
        <taxon>Viridiplantae</taxon>
        <taxon>Streptophyta</taxon>
        <taxon>Embryophyta</taxon>
        <taxon>Tracheophyta</taxon>
        <taxon>Spermatophyta</taxon>
        <taxon>Magnoliopsida</taxon>
        <taxon>eudicotyledons</taxon>
        <taxon>Gunneridae</taxon>
        <taxon>Pentapetalae</taxon>
        <taxon>rosids</taxon>
        <taxon>fabids</taxon>
        <taxon>Fabales</taxon>
        <taxon>Fabaceae</taxon>
        <taxon>Papilionoideae</taxon>
        <taxon>50 kb inversion clade</taxon>
        <taxon>dalbergioids sensu lato</taxon>
        <taxon>Dalbergieae</taxon>
        <taxon>Pterocarpus clade</taxon>
        <taxon>Stylosanthes</taxon>
    </lineage>
</organism>
<protein>
    <submittedName>
        <fullName evidence="2">Uncharacterized protein</fullName>
    </submittedName>
</protein>
<evidence type="ECO:0000313" key="2">
    <source>
        <dbReference type="EMBL" id="MED6107112.1"/>
    </source>
</evidence>
<evidence type="ECO:0000313" key="3">
    <source>
        <dbReference type="Proteomes" id="UP001341840"/>
    </source>
</evidence>
<feature type="region of interest" description="Disordered" evidence="1">
    <location>
        <begin position="1"/>
        <end position="34"/>
    </location>
</feature>
<evidence type="ECO:0000256" key="1">
    <source>
        <dbReference type="SAM" id="MobiDB-lite"/>
    </source>
</evidence>
<keyword evidence="3" id="KW-1185">Reference proteome</keyword>
<accession>A0ABU6Q6F4</accession>
<comment type="caution">
    <text evidence="2">The sequence shown here is derived from an EMBL/GenBank/DDBJ whole genome shotgun (WGS) entry which is preliminary data.</text>
</comment>
<gene>
    <name evidence="2" type="ORF">PIB30_011128</name>
</gene>
<reference evidence="2 3" key="1">
    <citation type="journal article" date="2023" name="Plants (Basel)">
        <title>Bridging the Gap: Combining Genomics and Transcriptomics Approaches to Understand Stylosanthes scabra, an Orphan Legume from the Brazilian Caatinga.</title>
        <authorList>
            <person name="Ferreira-Neto J.R.C."/>
            <person name="da Silva M.D."/>
            <person name="Binneck E."/>
            <person name="de Melo N.F."/>
            <person name="da Silva R.H."/>
            <person name="de Melo A.L.T.M."/>
            <person name="Pandolfi V."/>
            <person name="Bustamante F.O."/>
            <person name="Brasileiro-Vidal A.C."/>
            <person name="Benko-Iseppon A.M."/>
        </authorList>
    </citation>
    <scope>NUCLEOTIDE SEQUENCE [LARGE SCALE GENOMIC DNA]</scope>
    <source>
        <tissue evidence="2">Leaves</tissue>
    </source>
</reference>